<sequence>MDEIGTFSTSNLADVMEIKEFHSFRMVHRIIKKRIMTKVNRHILEGELSYHAPRIAIKDIVWCLDELLFQNNMGLKGVENKDDVPLDEEDEPIPPSFDTYCINKIGVKRTIKIQKLEDTQPTLEVASQTKTVESALSLLRRGFKKKANINNRR</sequence>
<dbReference type="EMBL" id="CAMPGE010027159">
    <property type="protein sequence ID" value="CAI2384812.1"/>
    <property type="molecule type" value="Genomic_DNA"/>
</dbReference>
<keyword evidence="2" id="KW-1185">Reference proteome</keyword>
<dbReference type="Proteomes" id="UP001295684">
    <property type="component" value="Unassembled WGS sequence"/>
</dbReference>
<gene>
    <name evidence="1" type="ORF">ECRASSUSDP1_LOCUS26349</name>
</gene>
<proteinExistence type="predicted"/>
<evidence type="ECO:0000313" key="1">
    <source>
        <dbReference type="EMBL" id="CAI2384812.1"/>
    </source>
</evidence>
<protein>
    <submittedName>
        <fullName evidence="1">Uncharacterized protein</fullName>
    </submittedName>
</protein>
<name>A0AAD1Y8C7_EUPCR</name>
<evidence type="ECO:0000313" key="2">
    <source>
        <dbReference type="Proteomes" id="UP001295684"/>
    </source>
</evidence>
<reference evidence="1" key="1">
    <citation type="submission" date="2023-07" db="EMBL/GenBank/DDBJ databases">
        <authorList>
            <consortium name="AG Swart"/>
            <person name="Singh M."/>
            <person name="Singh A."/>
            <person name="Seah K."/>
            <person name="Emmerich C."/>
        </authorList>
    </citation>
    <scope>NUCLEOTIDE SEQUENCE</scope>
    <source>
        <strain evidence="1">DP1</strain>
    </source>
</reference>
<dbReference type="AlphaFoldDB" id="A0AAD1Y8C7"/>
<comment type="caution">
    <text evidence="1">The sequence shown here is derived from an EMBL/GenBank/DDBJ whole genome shotgun (WGS) entry which is preliminary data.</text>
</comment>
<accession>A0AAD1Y8C7</accession>
<organism evidence="1 2">
    <name type="scientific">Euplotes crassus</name>
    <dbReference type="NCBI Taxonomy" id="5936"/>
    <lineage>
        <taxon>Eukaryota</taxon>
        <taxon>Sar</taxon>
        <taxon>Alveolata</taxon>
        <taxon>Ciliophora</taxon>
        <taxon>Intramacronucleata</taxon>
        <taxon>Spirotrichea</taxon>
        <taxon>Hypotrichia</taxon>
        <taxon>Euplotida</taxon>
        <taxon>Euplotidae</taxon>
        <taxon>Moneuplotes</taxon>
    </lineage>
</organism>